<dbReference type="RefSeq" id="WP_286289879.1">
    <property type="nucleotide sequence ID" value="NZ_JASXSZ010000005.1"/>
</dbReference>
<proteinExistence type="predicted"/>
<keyword evidence="3" id="KW-1185">Reference proteome</keyword>
<comment type="caution">
    <text evidence="2">The sequence shown here is derived from an EMBL/GenBank/DDBJ whole genome shotgun (WGS) entry which is preliminary data.</text>
</comment>
<keyword evidence="2" id="KW-0378">Hydrolase</keyword>
<dbReference type="Proteomes" id="UP001235064">
    <property type="component" value="Unassembled WGS sequence"/>
</dbReference>
<dbReference type="PANTHER" id="PTHR48098">
    <property type="entry name" value="ENTEROCHELIN ESTERASE-RELATED"/>
    <property type="match status" value="1"/>
</dbReference>
<protein>
    <submittedName>
        <fullName evidence="2">Alpha/beta hydrolase-fold protein</fullName>
    </submittedName>
</protein>
<dbReference type="PANTHER" id="PTHR48098:SF1">
    <property type="entry name" value="DIACYLGLYCEROL ACYLTRANSFERASE_MYCOLYLTRANSFERASE AG85A"/>
    <property type="match status" value="1"/>
</dbReference>
<name>A0ABT7N2I7_9MICO</name>
<accession>A0ABT7N2I7</accession>
<keyword evidence="1" id="KW-0812">Transmembrane</keyword>
<reference evidence="2 3" key="1">
    <citation type="submission" date="2023-06" db="EMBL/GenBank/DDBJ databases">
        <title>Microbacterium sp. nov., isolated from a waste landfill.</title>
        <authorList>
            <person name="Wen W."/>
        </authorList>
    </citation>
    <scope>NUCLEOTIDE SEQUENCE [LARGE SCALE GENOMIC DNA]</scope>
    <source>
        <strain evidence="2 3">ASV49</strain>
    </source>
</reference>
<feature type="transmembrane region" description="Helical" evidence="1">
    <location>
        <begin position="101"/>
        <end position="122"/>
    </location>
</feature>
<dbReference type="Gene3D" id="3.40.50.1820">
    <property type="entry name" value="alpha/beta hydrolase"/>
    <property type="match status" value="1"/>
</dbReference>
<dbReference type="Pfam" id="PF00756">
    <property type="entry name" value="Esterase"/>
    <property type="match status" value="1"/>
</dbReference>
<sequence>MNAILNTAVLDGPVPVALYVIALALAVYLLVRKPGRGRLVASAIGILVGTLAAILIFVVSNVTNAFGEQLQIELLWWAIAAFGAVGLALANLWHSRWWRKAIAVLAVPVFIAAGAVGINAVYGLNATVADMMGISVKHPIAIPTSHPNPTSSAAPAWTPGSGSSLYEAWRAPADIPKLGRQGTVTIPATESGFRARPAGLYLPPAALVPDAPELPLVILMMGYPGNPSPDRVSAVVNQYQQKHEGLAPIVLVADQVGTQGDPTCADSKMYGNAETYITKDVVTWAKAHLHIIPDPKYWAIMGYSNGGGCAIKYGALMPTTFGNIVDISGEPFPGSVHPNLALQRIFEGNRAAFEASKPMNIMRKAPKGVYDGINAVFTYGAEDPKYGPDQKMISAFARSVGMNVTLTAIPGAVHVGPAFTGGVAAGLDVLYPLWGLSAP</sequence>
<dbReference type="GO" id="GO:0016787">
    <property type="term" value="F:hydrolase activity"/>
    <property type="evidence" value="ECO:0007669"/>
    <property type="project" value="UniProtKB-KW"/>
</dbReference>
<dbReference type="EMBL" id="JASXSZ010000005">
    <property type="protein sequence ID" value="MDL9980920.1"/>
    <property type="molecule type" value="Genomic_DNA"/>
</dbReference>
<dbReference type="InterPro" id="IPR029058">
    <property type="entry name" value="AB_hydrolase_fold"/>
</dbReference>
<evidence type="ECO:0000313" key="3">
    <source>
        <dbReference type="Proteomes" id="UP001235064"/>
    </source>
</evidence>
<evidence type="ECO:0000313" key="2">
    <source>
        <dbReference type="EMBL" id="MDL9980920.1"/>
    </source>
</evidence>
<organism evidence="2 3">
    <name type="scientific">Microbacterium candidum</name>
    <dbReference type="NCBI Taxonomy" id="3041922"/>
    <lineage>
        <taxon>Bacteria</taxon>
        <taxon>Bacillati</taxon>
        <taxon>Actinomycetota</taxon>
        <taxon>Actinomycetes</taxon>
        <taxon>Micrococcales</taxon>
        <taxon>Microbacteriaceae</taxon>
        <taxon>Microbacterium</taxon>
    </lineage>
</organism>
<gene>
    <name evidence="2" type="ORF">QSV35_16395</name>
</gene>
<dbReference type="InterPro" id="IPR000801">
    <property type="entry name" value="Esterase-like"/>
</dbReference>
<evidence type="ECO:0000256" key="1">
    <source>
        <dbReference type="SAM" id="Phobius"/>
    </source>
</evidence>
<feature type="transmembrane region" description="Helical" evidence="1">
    <location>
        <begin position="74"/>
        <end position="94"/>
    </location>
</feature>
<dbReference type="InterPro" id="IPR050583">
    <property type="entry name" value="Mycobacterial_A85_antigen"/>
</dbReference>
<dbReference type="SUPFAM" id="SSF53474">
    <property type="entry name" value="alpha/beta-Hydrolases"/>
    <property type="match status" value="1"/>
</dbReference>
<keyword evidence="1" id="KW-0472">Membrane</keyword>
<feature type="transmembrane region" description="Helical" evidence="1">
    <location>
        <begin position="43"/>
        <end position="62"/>
    </location>
</feature>
<feature type="transmembrane region" description="Helical" evidence="1">
    <location>
        <begin position="12"/>
        <end position="31"/>
    </location>
</feature>
<keyword evidence="1" id="KW-1133">Transmembrane helix</keyword>